<sequence length="451" mass="50108">MGVAPGEIKKHVGAVHVKGSLSLLERKVSNVLLLNAYEDLPNPEVFEHEIRLRTLADVAGFDSNDHALLRASLESLAGTTITWNILDAEGGEEWGVSTFLAQAVTRGGVCRYAYAPDLRKKLYNPEIYARINLSVQERFGSGYALALYENCVRFRKVGSTGWISVEQWRDLLGVEPGQYDSFKYLNRDVLKPAITEVNRFSDIRVSMERKREGRRVAALKFRIEESDQLQLDLGGGAKRAAQEAGSAGEFPGNLPDPRAMAPEPGDLLDPLQRRLVTFGLTEAQALDVATEYDAGRVEGNLAYVESEIERGRAISNVAAFTIGAIRTDYRGGGEAPIQREVAARKSAKERKAREADGARQRAEDASRTRKLRAEQETRTQSDARAARLDAAWSVLSDTERSGIETEVVERLRNELPYLYRTYETSGEDSVAVRTTLKAFRYEALDAHSPRD</sequence>
<dbReference type="InterPro" id="IPR036390">
    <property type="entry name" value="WH_DNA-bd_sf"/>
</dbReference>
<dbReference type="GO" id="GO:0006270">
    <property type="term" value="P:DNA replication initiation"/>
    <property type="evidence" value="ECO:0007669"/>
    <property type="project" value="InterPro"/>
</dbReference>
<comment type="caution">
    <text evidence="4">The sequence shown here is derived from an EMBL/GenBank/DDBJ whole genome shotgun (WGS) entry which is preliminary data.</text>
</comment>
<dbReference type="Proteomes" id="UP000216446">
    <property type="component" value="Unassembled WGS sequence"/>
</dbReference>
<organism evidence="4 5">
    <name type="scientific">Rubricoccus marinus</name>
    <dbReference type="NCBI Taxonomy" id="716817"/>
    <lineage>
        <taxon>Bacteria</taxon>
        <taxon>Pseudomonadati</taxon>
        <taxon>Rhodothermota</taxon>
        <taxon>Rhodothermia</taxon>
        <taxon>Rhodothermales</taxon>
        <taxon>Rubricoccaceae</taxon>
        <taxon>Rubricoccus</taxon>
    </lineage>
</organism>
<dbReference type="Pfam" id="PF21205">
    <property type="entry name" value="Rep3_C"/>
    <property type="match status" value="1"/>
</dbReference>
<dbReference type="Pfam" id="PF01051">
    <property type="entry name" value="Rep3_N"/>
    <property type="match status" value="1"/>
</dbReference>
<feature type="region of interest" description="Disordered" evidence="2">
    <location>
        <begin position="242"/>
        <end position="262"/>
    </location>
</feature>
<dbReference type="InterPro" id="IPR000525">
    <property type="entry name" value="Initiator_Rep_WH1"/>
</dbReference>
<dbReference type="GO" id="GO:0003887">
    <property type="term" value="F:DNA-directed DNA polymerase activity"/>
    <property type="evidence" value="ECO:0007669"/>
    <property type="project" value="InterPro"/>
</dbReference>
<dbReference type="InParanoid" id="A0A259TUX9"/>
<evidence type="ECO:0000256" key="1">
    <source>
        <dbReference type="ARBA" id="ARBA00038283"/>
    </source>
</evidence>
<proteinExistence type="inferred from homology"/>
<dbReference type="InterPro" id="IPR036388">
    <property type="entry name" value="WH-like_DNA-bd_sf"/>
</dbReference>
<dbReference type="AlphaFoldDB" id="A0A259TUX9"/>
<gene>
    <name evidence="4" type="ORF">BSZ36_18080</name>
</gene>
<evidence type="ECO:0000259" key="3">
    <source>
        <dbReference type="Pfam" id="PF01051"/>
    </source>
</evidence>
<evidence type="ECO:0000256" key="2">
    <source>
        <dbReference type="SAM" id="MobiDB-lite"/>
    </source>
</evidence>
<feature type="region of interest" description="Disordered" evidence="2">
    <location>
        <begin position="343"/>
        <end position="382"/>
    </location>
</feature>
<reference evidence="4 5" key="1">
    <citation type="submission" date="2016-11" db="EMBL/GenBank/DDBJ databases">
        <title>Study of marine rhodopsin-containing bacteria.</title>
        <authorList>
            <person name="Yoshizawa S."/>
            <person name="Kumagai Y."/>
            <person name="Kogure K."/>
        </authorList>
    </citation>
    <scope>NUCLEOTIDE SEQUENCE [LARGE SCALE GENOMIC DNA]</scope>
    <source>
        <strain evidence="4 5">SG-29</strain>
    </source>
</reference>
<keyword evidence="5" id="KW-1185">Reference proteome</keyword>
<comment type="similarity">
    <text evidence="1">Belongs to the initiator RepB protein family.</text>
</comment>
<accession>A0A259TUX9</accession>
<feature type="compositionally biased region" description="Basic and acidic residues" evidence="2">
    <location>
        <begin position="349"/>
        <end position="382"/>
    </location>
</feature>
<dbReference type="EMBL" id="MQWB01000011">
    <property type="protein sequence ID" value="OZC01348.1"/>
    <property type="molecule type" value="Genomic_DNA"/>
</dbReference>
<name>A0A259TUX9_9BACT</name>
<evidence type="ECO:0000313" key="4">
    <source>
        <dbReference type="EMBL" id="OZC01348.1"/>
    </source>
</evidence>
<evidence type="ECO:0000313" key="5">
    <source>
        <dbReference type="Proteomes" id="UP000216446"/>
    </source>
</evidence>
<dbReference type="SUPFAM" id="SSF46785">
    <property type="entry name" value="Winged helix' DNA-binding domain"/>
    <property type="match status" value="1"/>
</dbReference>
<feature type="domain" description="Initiator Rep protein WH1" evidence="3">
    <location>
        <begin position="8"/>
        <end position="151"/>
    </location>
</feature>
<protein>
    <recommendedName>
        <fullName evidence="3">Initiator Rep protein WH1 domain-containing protein</fullName>
    </recommendedName>
</protein>
<dbReference type="Gene3D" id="1.10.10.10">
    <property type="entry name" value="Winged helix-like DNA-binding domain superfamily/Winged helix DNA-binding domain"/>
    <property type="match status" value="1"/>
</dbReference>